<dbReference type="InParanoid" id="F4WYK6"/>
<keyword evidence="3" id="KW-1185">Reference proteome</keyword>
<dbReference type="AlphaFoldDB" id="F4WYK6"/>
<accession>F4WYK6</accession>
<sequence length="544" mass="62641">MWLAVTKGLKESRLEGNHPELSRLSDTVTSRLDTGISSFLDEGKNDKFVIMFVPAACKVVLNAQLVTGCFSCNNLTRETVFETLQAIQTRLSRERCLFERKREREEERTIIDYANDELDERSADSSSAANAIVVWQFAVVQVHLTRFKNREKKGARQEIDRRELLRLMSVARLLMDSPEWREYRQKLVSPPHHHEVVNIFKRYSFAFPYKENEEINLGTFLMEKKRTLGNDYARVNPRGDEQRDIEIKSAPSGQDTNRGEHVESDALRREHGEDSHTMWSCESHTSAGLPRVEFRPLLPSLRSSTSSRLFRIWTNYADGGVRGDFDSPRWLARPDMSDFTWGIPGELEKLTRPDLIECQPFRRELRLNSQAAESKQYIPHEYILLTDRNDTSGWSFNRCESLEAFLISEVFQVLGGYWIPKSFNITMNHQPQQLSHKISLAVRSDLRAFCGVNSRIYICGAGSVAEERRPAKRTCKLKLQLQKALLFKVRLCSVGLYYGEMGFVVAFVTRSTGELWKTYYGLDPMVYILGGCEPRVLKLQQGVQ</sequence>
<dbReference type="Proteomes" id="UP000007755">
    <property type="component" value="Unassembled WGS sequence"/>
</dbReference>
<proteinExistence type="predicted"/>
<feature type="compositionally biased region" description="Basic and acidic residues" evidence="1">
    <location>
        <begin position="237"/>
        <end position="247"/>
    </location>
</feature>
<evidence type="ECO:0000313" key="3">
    <source>
        <dbReference type="Proteomes" id="UP000007755"/>
    </source>
</evidence>
<gene>
    <name evidence="2" type="ORF">G5I_11059</name>
</gene>
<reference evidence="2" key="1">
    <citation type="submission" date="2011-02" db="EMBL/GenBank/DDBJ databases">
        <title>The genome of the leaf-cutting ant Acromyrmex echinatior suggests key adaptations to social evolution and fungus farming.</title>
        <authorList>
            <person name="Nygaard S."/>
            <person name="Zhang G."/>
        </authorList>
    </citation>
    <scope>NUCLEOTIDE SEQUENCE</scope>
</reference>
<name>F4WYK6_ACREC</name>
<evidence type="ECO:0000313" key="2">
    <source>
        <dbReference type="EMBL" id="EGI60738.1"/>
    </source>
</evidence>
<feature type="region of interest" description="Disordered" evidence="1">
    <location>
        <begin position="232"/>
        <end position="262"/>
    </location>
</feature>
<dbReference type="EMBL" id="GL888450">
    <property type="protein sequence ID" value="EGI60738.1"/>
    <property type="molecule type" value="Genomic_DNA"/>
</dbReference>
<organism evidence="3">
    <name type="scientific">Acromyrmex echinatior</name>
    <name type="common">Panamanian leafcutter ant</name>
    <name type="synonym">Acromyrmex octospinosus echinatior</name>
    <dbReference type="NCBI Taxonomy" id="103372"/>
    <lineage>
        <taxon>Eukaryota</taxon>
        <taxon>Metazoa</taxon>
        <taxon>Ecdysozoa</taxon>
        <taxon>Arthropoda</taxon>
        <taxon>Hexapoda</taxon>
        <taxon>Insecta</taxon>
        <taxon>Pterygota</taxon>
        <taxon>Neoptera</taxon>
        <taxon>Endopterygota</taxon>
        <taxon>Hymenoptera</taxon>
        <taxon>Apocrita</taxon>
        <taxon>Aculeata</taxon>
        <taxon>Formicoidea</taxon>
        <taxon>Formicidae</taxon>
        <taxon>Myrmicinae</taxon>
        <taxon>Acromyrmex</taxon>
    </lineage>
</organism>
<evidence type="ECO:0000256" key="1">
    <source>
        <dbReference type="SAM" id="MobiDB-lite"/>
    </source>
</evidence>
<protein>
    <submittedName>
        <fullName evidence="2">Uncharacterized protein</fullName>
    </submittedName>
</protein>